<evidence type="ECO:0000313" key="2">
    <source>
        <dbReference type="Proteomes" id="UP000712600"/>
    </source>
</evidence>
<organism evidence="1 2">
    <name type="scientific">Brassica cretica</name>
    <name type="common">Mustard</name>
    <dbReference type="NCBI Taxonomy" id="69181"/>
    <lineage>
        <taxon>Eukaryota</taxon>
        <taxon>Viridiplantae</taxon>
        <taxon>Streptophyta</taxon>
        <taxon>Embryophyta</taxon>
        <taxon>Tracheophyta</taxon>
        <taxon>Spermatophyta</taxon>
        <taxon>Magnoliopsida</taxon>
        <taxon>eudicotyledons</taxon>
        <taxon>Gunneridae</taxon>
        <taxon>Pentapetalae</taxon>
        <taxon>rosids</taxon>
        <taxon>malvids</taxon>
        <taxon>Brassicales</taxon>
        <taxon>Brassicaceae</taxon>
        <taxon>Brassiceae</taxon>
        <taxon>Brassica</taxon>
    </lineage>
</organism>
<name>A0A8S9PZV8_BRACR</name>
<reference evidence="1" key="1">
    <citation type="submission" date="2019-12" db="EMBL/GenBank/DDBJ databases">
        <title>Genome sequencing and annotation of Brassica cretica.</title>
        <authorList>
            <person name="Studholme D.J."/>
            <person name="Sarris P."/>
        </authorList>
    </citation>
    <scope>NUCLEOTIDE SEQUENCE</scope>
    <source>
        <strain evidence="1">PFS-109/04</strain>
        <tissue evidence="1">Leaf</tissue>
    </source>
</reference>
<sequence length="206" mass="23206">MEYFREEINLTDGRKEKRKPPLGEVYKDVEVFRSLRLLELGISPTALVAKALTLLYPGPLGNLGFPIFPKSTEIDSADFGSHIGSRARQSFAAKLPKRNLLVMFKRPLWWLRMLIEELHWSFFFGEIIVYGVSQGLSKEYEKIRSFKSVLIVGGGPSGVELAAEITVQLQTETKHTGLQEERLYTQIVIFSVLGNLCLLNGSVGLF</sequence>
<dbReference type="EMBL" id="QGKX02001347">
    <property type="protein sequence ID" value="KAF3525221.1"/>
    <property type="molecule type" value="Genomic_DNA"/>
</dbReference>
<accession>A0A8S9PZV8</accession>
<protein>
    <recommendedName>
        <fullName evidence="3">FAD/NAD(P)-binding domain-containing protein</fullName>
    </recommendedName>
</protein>
<comment type="caution">
    <text evidence="1">The sequence shown here is derived from an EMBL/GenBank/DDBJ whole genome shotgun (WGS) entry which is preliminary data.</text>
</comment>
<evidence type="ECO:0000313" key="1">
    <source>
        <dbReference type="EMBL" id="KAF3525221.1"/>
    </source>
</evidence>
<evidence type="ECO:0008006" key="3">
    <source>
        <dbReference type="Google" id="ProtNLM"/>
    </source>
</evidence>
<dbReference type="AlphaFoldDB" id="A0A8S9PZV8"/>
<dbReference type="Gene3D" id="3.50.50.100">
    <property type="match status" value="1"/>
</dbReference>
<proteinExistence type="predicted"/>
<gene>
    <name evidence="1" type="ORF">F2Q69_00046413</name>
</gene>
<dbReference type="Proteomes" id="UP000712600">
    <property type="component" value="Unassembled WGS sequence"/>
</dbReference>